<dbReference type="Pfam" id="PF15867">
    <property type="entry name" value="Dynein_attach_N"/>
    <property type="match status" value="1"/>
</dbReference>
<evidence type="ECO:0000256" key="8">
    <source>
        <dbReference type="ARBA" id="ARBA00023069"/>
    </source>
</evidence>
<dbReference type="Pfam" id="PF13877">
    <property type="entry name" value="RPAP3_C"/>
    <property type="match status" value="1"/>
</dbReference>
<keyword evidence="7" id="KW-0282">Flagellum</keyword>
<dbReference type="PANTHER" id="PTHR28572">
    <property type="entry name" value="COILED-COIL DOMAIN-CONTAINING PROTEIN 103"/>
    <property type="match status" value="1"/>
</dbReference>
<keyword evidence="5" id="KW-0963">Cytoplasm</keyword>
<evidence type="ECO:0000256" key="1">
    <source>
        <dbReference type="ARBA" id="ARBA00004048"/>
    </source>
</evidence>
<dbReference type="InterPro" id="IPR025986">
    <property type="entry name" value="RPAP3-like_C"/>
</dbReference>
<comment type="similarity">
    <text evidence="10">Belongs to the DNAAF19/PR46b family.</text>
</comment>
<comment type="subunit">
    <text evidence="4">Homodimer.</text>
</comment>
<evidence type="ECO:0000256" key="9">
    <source>
        <dbReference type="ARBA" id="ARBA00023273"/>
    </source>
</evidence>
<dbReference type="GO" id="GO:0036157">
    <property type="term" value="C:outer dynein arm"/>
    <property type="evidence" value="ECO:0007669"/>
    <property type="project" value="InterPro"/>
</dbReference>
<organism evidence="13 14">
    <name type="scientific">Cyanistes caeruleus</name>
    <name type="common">Eurasian blue tit</name>
    <name type="synonym">Parus caeruleus</name>
    <dbReference type="NCBI Taxonomy" id="156563"/>
    <lineage>
        <taxon>Eukaryota</taxon>
        <taxon>Metazoa</taxon>
        <taxon>Chordata</taxon>
        <taxon>Craniata</taxon>
        <taxon>Vertebrata</taxon>
        <taxon>Euteleostomi</taxon>
        <taxon>Archelosauria</taxon>
        <taxon>Archosauria</taxon>
        <taxon>Dinosauria</taxon>
        <taxon>Saurischia</taxon>
        <taxon>Theropoda</taxon>
        <taxon>Coelurosauria</taxon>
        <taxon>Aves</taxon>
        <taxon>Neognathae</taxon>
        <taxon>Neoaves</taxon>
        <taxon>Telluraves</taxon>
        <taxon>Australaves</taxon>
        <taxon>Passeriformes</taxon>
        <taxon>Paridae</taxon>
        <taxon>Cyanistes</taxon>
    </lineage>
</organism>
<evidence type="ECO:0000256" key="5">
    <source>
        <dbReference type="ARBA" id="ARBA00022490"/>
    </source>
</evidence>
<evidence type="ECO:0000256" key="7">
    <source>
        <dbReference type="ARBA" id="ARBA00022846"/>
    </source>
</evidence>
<dbReference type="InterPro" id="IPR042422">
    <property type="entry name" value="CC103"/>
</dbReference>
<dbReference type="GO" id="GO:0003351">
    <property type="term" value="P:epithelial cilium movement involved in extracellular fluid movement"/>
    <property type="evidence" value="ECO:0007669"/>
    <property type="project" value="TreeGrafter"/>
</dbReference>
<reference evidence="13" key="1">
    <citation type="submission" date="2025-08" db="UniProtKB">
        <authorList>
            <consortium name="Ensembl"/>
        </authorList>
    </citation>
    <scope>IDENTIFICATION</scope>
</reference>
<evidence type="ECO:0000256" key="6">
    <source>
        <dbReference type="ARBA" id="ARBA00022794"/>
    </source>
</evidence>
<proteinExistence type="inferred from homology"/>
<evidence type="ECO:0000256" key="4">
    <source>
        <dbReference type="ARBA" id="ARBA00011738"/>
    </source>
</evidence>
<reference evidence="13" key="2">
    <citation type="submission" date="2025-09" db="UniProtKB">
        <authorList>
            <consortium name="Ensembl"/>
        </authorList>
    </citation>
    <scope>IDENTIFICATION</scope>
</reference>
<name>A0A8C0VLH1_CYACU</name>
<dbReference type="Ensembl" id="ENSCCET00000037314.1">
    <property type="protein sequence ID" value="ENSCCEP00000024925.1"/>
    <property type="gene ID" value="ENSCCEG00000022074.1"/>
</dbReference>
<dbReference type="InterPro" id="IPR031733">
    <property type="entry name" value="Dynein_attach_N"/>
</dbReference>
<dbReference type="AlphaFoldDB" id="A0A8C0VLH1"/>
<feature type="domain" description="RNA-polymerase II-associated protein 3-like C-terminal" evidence="11">
    <location>
        <begin position="145"/>
        <end position="234"/>
    </location>
</feature>
<keyword evidence="14" id="KW-1185">Reference proteome</keyword>
<evidence type="ECO:0000256" key="10">
    <source>
        <dbReference type="ARBA" id="ARBA00049986"/>
    </source>
</evidence>
<dbReference type="PANTHER" id="PTHR28572:SF1">
    <property type="entry name" value="COILED-COIL DOMAIN-CONTAINING PROTEIN 103"/>
    <property type="match status" value="1"/>
</dbReference>
<feature type="domain" description="Dynein attachment factor N-terminal" evidence="12">
    <location>
        <begin position="94"/>
        <end position="121"/>
    </location>
</feature>
<comment type="subcellular location">
    <subcellularLocation>
        <location evidence="2">Cell projection</location>
        <location evidence="2">Cilium</location>
        <location evidence="2">Flagellum</location>
    </subcellularLocation>
    <subcellularLocation>
        <location evidence="3">Cytoplasm</location>
    </subcellularLocation>
</comment>
<dbReference type="Proteomes" id="UP000694410">
    <property type="component" value="Unplaced"/>
</dbReference>
<keyword evidence="6" id="KW-0970">Cilium biogenesis/degradation</keyword>
<protein>
    <submittedName>
        <fullName evidence="13">Coiled-coil domain containing 103</fullName>
    </submittedName>
</protein>
<evidence type="ECO:0000313" key="13">
    <source>
        <dbReference type="Ensembl" id="ENSCCEP00000024925.1"/>
    </source>
</evidence>
<gene>
    <name evidence="13" type="primary">CCDC103</name>
</gene>
<evidence type="ECO:0000256" key="2">
    <source>
        <dbReference type="ARBA" id="ARBA00004230"/>
    </source>
</evidence>
<comment type="function">
    <text evidence="1">Dynein-attachment factor required for cilia motility.</text>
</comment>
<evidence type="ECO:0000313" key="14">
    <source>
        <dbReference type="Proteomes" id="UP000694410"/>
    </source>
</evidence>
<evidence type="ECO:0000256" key="3">
    <source>
        <dbReference type="ARBA" id="ARBA00004496"/>
    </source>
</evidence>
<accession>A0A8C0VLH1</accession>
<dbReference type="GO" id="GO:0036159">
    <property type="term" value="P:inner dynein arm assembly"/>
    <property type="evidence" value="ECO:0007669"/>
    <property type="project" value="TreeGrafter"/>
</dbReference>
<keyword evidence="9" id="KW-0966">Cell projection</keyword>
<dbReference type="GO" id="GO:0007368">
    <property type="term" value="P:determination of left/right symmetry"/>
    <property type="evidence" value="ECO:0007669"/>
    <property type="project" value="TreeGrafter"/>
</dbReference>
<evidence type="ECO:0000259" key="11">
    <source>
        <dbReference type="Pfam" id="PF13877"/>
    </source>
</evidence>
<keyword evidence="8" id="KW-0969">Cilium</keyword>
<dbReference type="GO" id="GO:0031514">
    <property type="term" value="C:motile cilium"/>
    <property type="evidence" value="ECO:0007669"/>
    <property type="project" value="UniProtKB-SubCell"/>
</dbReference>
<dbReference type="GO" id="GO:0005576">
    <property type="term" value="C:extracellular region"/>
    <property type="evidence" value="ECO:0007669"/>
    <property type="project" value="GOC"/>
</dbReference>
<evidence type="ECO:0000259" key="12">
    <source>
        <dbReference type="Pfam" id="PF15867"/>
    </source>
</evidence>
<sequence length="294" mass="32979">MDSYLSYSPIPLDPGEAGKHFQMAFPQNILPVPMKGFLRDFKLVYPCIGKGLLLQPVQPLWVIHTAQSQKLAQRSSLKPQCFLLPHVLPVPVPFREIVLASHLKPLEKKDRLGQRRNVLWNPCAALAKTAPAHTVEIPQELDQLPGTAAEFHRDWRRYLKSGTEKYQFLLELGGEALGRIFQADVGFGLLGEFLTVLAENIRPRDRAAILQILQSLAGTKRFGLNVALLSQAEKESSQDLFRKLQSRDCQAAGQPGGLASCEAGREAHPMETHLEKETEEERTVVELMKRYQVS</sequence>